<protein>
    <recommendedName>
        <fullName evidence="3">ubiquitinyl hydrolase 1</fullName>
        <ecNumber evidence="3">3.4.19.12</ecNumber>
    </recommendedName>
    <alternativeName>
        <fullName evidence="7">Deubiquitinating enzyme A</fullName>
    </alternativeName>
</protein>
<evidence type="ECO:0000313" key="11">
    <source>
        <dbReference type="WBParaSite" id="PSAMB.scaffold3186size19322.g20652.t1"/>
    </source>
</evidence>
<dbReference type="CDD" id="cd22752">
    <property type="entry name" value="OTU_OTUD5-like"/>
    <property type="match status" value="1"/>
</dbReference>
<reference evidence="11" key="1">
    <citation type="submission" date="2022-11" db="UniProtKB">
        <authorList>
            <consortium name="WormBaseParasite"/>
        </authorList>
    </citation>
    <scope>IDENTIFICATION</scope>
</reference>
<sequence length="302" mass="33764">MTILPKKSRPTPKERTEPRQQPTTASSSEQSTSQAASSSRTFYGHHEPSVGGEVVRKKMKADRAARVKNKAAASPSASVDGHNSGDENDRAFSDEELERRFEEHLQKAKGFNIKKMRGDGACLFRAVADQIYGDEEMHGTVRKLCMDYMAKNSDHFSQFVTEDFNEYLMRKRQDHVHGNHVEMQAIAEIFSRPIQVYEYSTEPINTFQPEGGKENPPLRLSYHGTTHYNSVVDPFGATIGVGLGLPGFIPGLAEKTLMHDAMRTSEAHAIEEAMLKDKISLTDWQATDQSLSEQVNTFANIV</sequence>
<dbReference type="PANTHER" id="PTHR12419:SF4">
    <property type="entry name" value="OTU DOMAIN-CONTAINING PROTEIN 5"/>
    <property type="match status" value="1"/>
</dbReference>
<feature type="compositionally biased region" description="Basic residues" evidence="8">
    <location>
        <begin position="1"/>
        <end position="10"/>
    </location>
</feature>
<dbReference type="EC" id="3.4.19.12" evidence="3"/>
<organism evidence="10 11">
    <name type="scientific">Plectus sambesii</name>
    <dbReference type="NCBI Taxonomy" id="2011161"/>
    <lineage>
        <taxon>Eukaryota</taxon>
        <taxon>Metazoa</taxon>
        <taxon>Ecdysozoa</taxon>
        <taxon>Nematoda</taxon>
        <taxon>Chromadorea</taxon>
        <taxon>Plectida</taxon>
        <taxon>Plectina</taxon>
        <taxon>Plectoidea</taxon>
        <taxon>Plectidae</taxon>
        <taxon>Plectus</taxon>
    </lineage>
</organism>
<comment type="catalytic activity">
    <reaction evidence="1">
        <text>Thiol-dependent hydrolysis of ester, thioester, amide, peptide and isopeptide bonds formed by the C-terminal Gly of ubiquitin (a 76-residue protein attached to proteins as an intracellular targeting signal).</text>
        <dbReference type="EC" id="3.4.19.12"/>
    </reaction>
</comment>
<dbReference type="Proteomes" id="UP000887566">
    <property type="component" value="Unplaced"/>
</dbReference>
<dbReference type="Pfam" id="PF02338">
    <property type="entry name" value="OTU"/>
    <property type="match status" value="1"/>
</dbReference>
<dbReference type="InterPro" id="IPR038765">
    <property type="entry name" value="Papain-like_cys_pep_sf"/>
</dbReference>
<dbReference type="PROSITE" id="PS50802">
    <property type="entry name" value="OTU"/>
    <property type="match status" value="1"/>
</dbReference>
<dbReference type="InterPro" id="IPR003323">
    <property type="entry name" value="OTU_dom"/>
</dbReference>
<dbReference type="WBParaSite" id="PSAMB.scaffold3186size19322.g20652.t1">
    <property type="protein sequence ID" value="PSAMB.scaffold3186size19322.g20652.t1"/>
    <property type="gene ID" value="PSAMB.scaffold3186size19322.g20652"/>
</dbReference>
<dbReference type="GO" id="GO:0061578">
    <property type="term" value="F:K63-linked deubiquitinase activity"/>
    <property type="evidence" value="ECO:0007669"/>
    <property type="project" value="TreeGrafter"/>
</dbReference>
<dbReference type="AlphaFoldDB" id="A0A914W6Q0"/>
<name>A0A914W6Q0_9BILA</name>
<evidence type="ECO:0000313" key="10">
    <source>
        <dbReference type="Proteomes" id="UP000887566"/>
    </source>
</evidence>
<dbReference type="GO" id="GO:0004843">
    <property type="term" value="F:cysteine-type deubiquitinase activity"/>
    <property type="evidence" value="ECO:0007669"/>
    <property type="project" value="UniProtKB-EC"/>
</dbReference>
<keyword evidence="4" id="KW-0645">Protease</keyword>
<keyword evidence="10" id="KW-1185">Reference proteome</keyword>
<dbReference type="GO" id="GO:0016579">
    <property type="term" value="P:protein deubiquitination"/>
    <property type="evidence" value="ECO:0007669"/>
    <property type="project" value="TreeGrafter"/>
</dbReference>
<evidence type="ECO:0000256" key="7">
    <source>
        <dbReference type="ARBA" id="ARBA00033460"/>
    </source>
</evidence>
<dbReference type="FunFam" id="3.90.70.80:FF:000018">
    <property type="entry name" value="OTU domain-containing protein 5-B"/>
    <property type="match status" value="1"/>
</dbReference>
<dbReference type="InterPro" id="IPR050704">
    <property type="entry name" value="Peptidase_C85-like"/>
</dbReference>
<evidence type="ECO:0000256" key="6">
    <source>
        <dbReference type="ARBA" id="ARBA00022801"/>
    </source>
</evidence>
<dbReference type="PANTHER" id="PTHR12419">
    <property type="entry name" value="OTU DOMAIN CONTAINING PROTEIN"/>
    <property type="match status" value="1"/>
</dbReference>
<keyword evidence="6" id="KW-0378">Hydrolase</keyword>
<dbReference type="SUPFAM" id="SSF54001">
    <property type="entry name" value="Cysteine proteinases"/>
    <property type="match status" value="1"/>
</dbReference>
<feature type="domain" description="OTU" evidence="9">
    <location>
        <begin position="111"/>
        <end position="234"/>
    </location>
</feature>
<evidence type="ECO:0000259" key="9">
    <source>
        <dbReference type="PROSITE" id="PS50802"/>
    </source>
</evidence>
<feature type="region of interest" description="Disordered" evidence="8">
    <location>
        <begin position="1"/>
        <end position="89"/>
    </location>
</feature>
<feature type="compositionally biased region" description="Low complexity" evidence="8">
    <location>
        <begin position="20"/>
        <end position="39"/>
    </location>
</feature>
<dbReference type="GO" id="GO:0006508">
    <property type="term" value="P:proteolysis"/>
    <property type="evidence" value="ECO:0007669"/>
    <property type="project" value="UniProtKB-KW"/>
</dbReference>
<proteinExistence type="inferred from homology"/>
<keyword evidence="5" id="KW-0833">Ubl conjugation pathway</keyword>
<evidence type="ECO:0000256" key="5">
    <source>
        <dbReference type="ARBA" id="ARBA00022786"/>
    </source>
</evidence>
<evidence type="ECO:0000256" key="1">
    <source>
        <dbReference type="ARBA" id="ARBA00000707"/>
    </source>
</evidence>
<evidence type="ECO:0000256" key="2">
    <source>
        <dbReference type="ARBA" id="ARBA00010407"/>
    </source>
</evidence>
<evidence type="ECO:0000256" key="3">
    <source>
        <dbReference type="ARBA" id="ARBA00012759"/>
    </source>
</evidence>
<comment type="similarity">
    <text evidence="2">Belongs to the peptidase C85 family.</text>
</comment>
<evidence type="ECO:0000256" key="8">
    <source>
        <dbReference type="SAM" id="MobiDB-lite"/>
    </source>
</evidence>
<accession>A0A914W6Q0</accession>
<dbReference type="Gene3D" id="3.90.70.80">
    <property type="match status" value="1"/>
</dbReference>
<evidence type="ECO:0000256" key="4">
    <source>
        <dbReference type="ARBA" id="ARBA00022670"/>
    </source>
</evidence>